<protein>
    <submittedName>
        <fullName evidence="1">Carbohydrate ABC transporter substrate-binding protein, CUT1 family</fullName>
    </submittedName>
</protein>
<dbReference type="InterPro" id="IPR006311">
    <property type="entry name" value="TAT_signal"/>
</dbReference>
<dbReference type="Gene3D" id="3.40.190.10">
    <property type="entry name" value="Periplasmic binding protein-like II"/>
    <property type="match status" value="2"/>
</dbReference>
<dbReference type="EMBL" id="OCNE01000001">
    <property type="protein sequence ID" value="SOD59059.1"/>
    <property type="molecule type" value="Genomic_DNA"/>
</dbReference>
<dbReference type="PROSITE" id="PS51318">
    <property type="entry name" value="TAT"/>
    <property type="match status" value="1"/>
</dbReference>
<proteinExistence type="predicted"/>
<dbReference type="OrthoDB" id="7918484at2"/>
<dbReference type="SUPFAM" id="SSF53850">
    <property type="entry name" value="Periplasmic binding protein-like II"/>
    <property type="match status" value="1"/>
</dbReference>
<organism evidence="1 2">
    <name type="scientific">Streptomyces zhaozhouensis</name>
    <dbReference type="NCBI Taxonomy" id="1300267"/>
    <lineage>
        <taxon>Bacteria</taxon>
        <taxon>Bacillati</taxon>
        <taxon>Actinomycetota</taxon>
        <taxon>Actinomycetes</taxon>
        <taxon>Kitasatosporales</taxon>
        <taxon>Streptomycetaceae</taxon>
        <taxon>Streptomyces</taxon>
    </lineage>
</organism>
<dbReference type="PANTHER" id="PTHR43649:SF12">
    <property type="entry name" value="DIACETYLCHITOBIOSE BINDING PROTEIN DASA"/>
    <property type="match status" value="1"/>
</dbReference>
<dbReference type="InterPro" id="IPR050490">
    <property type="entry name" value="Bact_solute-bd_prot1"/>
</dbReference>
<evidence type="ECO:0000313" key="2">
    <source>
        <dbReference type="Proteomes" id="UP000219072"/>
    </source>
</evidence>
<dbReference type="InterPro" id="IPR006059">
    <property type="entry name" value="SBP"/>
</dbReference>
<dbReference type="PANTHER" id="PTHR43649">
    <property type="entry name" value="ARABINOSE-BINDING PROTEIN-RELATED"/>
    <property type="match status" value="1"/>
</dbReference>
<dbReference type="PROSITE" id="PS51257">
    <property type="entry name" value="PROKAR_LIPOPROTEIN"/>
    <property type="match status" value="1"/>
</dbReference>
<name>A0A286DKB2_9ACTN</name>
<accession>A0A286DKB2</accession>
<sequence>MPRHIRNPAPAPRPSRRTVLGLAATGLVAAGCGGGGGGPGMAASWWGDPGLNDALDDAVGAFREAGAGRPRVHSEFLPWDGYWDKLATRTAGGDTPDLMMQAATYLPEYVGRGALRPLDPYLGDALRLDDVDASARSTGGYRGRTYAVVAATNALTVIADRGLLRGVTGRDLPDDRAWTWDDLEELAGEVHRASDGEVFGLQDGGGDLMAFQLFVRQRGRELFDEEDRLAFPVDWLAEWLALWQRLRERGAAPPPDMTAESVNMLAQSPMVRGRAAMTFAWTQDIGSHASLREAEYAALLPPGPSRSAPGEPRPGLWINAASLWSVAAETRHADVAVELVDFLVNDPAAEELLGTRLGTPPRADARARAREGADPVTRVSLDYMDLVAAYSTPLPRVWPLGFTELRSEFNRYNQDVGFGLRSPEAAADAYYDYAAGVVGA</sequence>
<dbReference type="AlphaFoldDB" id="A0A286DKB2"/>
<evidence type="ECO:0000313" key="1">
    <source>
        <dbReference type="EMBL" id="SOD59059.1"/>
    </source>
</evidence>
<reference evidence="1 2" key="1">
    <citation type="submission" date="2017-09" db="EMBL/GenBank/DDBJ databases">
        <authorList>
            <person name="Ehlers B."/>
            <person name="Leendertz F.H."/>
        </authorList>
    </citation>
    <scope>NUCLEOTIDE SEQUENCE [LARGE SCALE GENOMIC DNA]</scope>
    <source>
        <strain evidence="1 2">CGMCC 4.7095</strain>
    </source>
</reference>
<gene>
    <name evidence="1" type="ORF">SAMN06297387_101461</name>
</gene>
<dbReference type="RefSeq" id="WP_097229200.1">
    <property type="nucleotide sequence ID" value="NZ_OCNE01000001.1"/>
</dbReference>
<dbReference type="Pfam" id="PF13416">
    <property type="entry name" value="SBP_bac_8"/>
    <property type="match status" value="1"/>
</dbReference>
<keyword evidence="2" id="KW-1185">Reference proteome</keyword>
<dbReference type="Proteomes" id="UP000219072">
    <property type="component" value="Unassembled WGS sequence"/>
</dbReference>